<feature type="binding site" evidence="10">
    <location>
        <position position="259"/>
    </location>
    <ligand>
        <name>Mg(2+)</name>
        <dbReference type="ChEBI" id="CHEBI:18420"/>
    </ligand>
</feature>
<dbReference type="eggNOG" id="COG2609">
    <property type="taxonomic scope" value="Bacteria"/>
</dbReference>
<dbReference type="STRING" id="1449351.RISW2_16605"/>
<evidence type="ECO:0000256" key="7">
    <source>
        <dbReference type="ARBA" id="ARBA00023317"/>
    </source>
</evidence>
<keyword evidence="15" id="KW-1185">Reference proteome</keyword>
<reference evidence="14 15" key="1">
    <citation type="submission" date="2014-01" db="EMBL/GenBank/DDBJ databases">
        <title>Roseivivax isoporae LMG 25204 Genome Sequencing.</title>
        <authorList>
            <person name="Lai Q."/>
            <person name="Li G."/>
            <person name="Shao Z."/>
        </authorList>
    </citation>
    <scope>NUCLEOTIDE SEQUENCE [LARGE SCALE GENOMIC DNA]</scope>
    <source>
        <strain evidence="14 15">LMG 25204</strain>
    </source>
</reference>
<dbReference type="Pfam" id="PF00456">
    <property type="entry name" value="Transketolase_N"/>
    <property type="match status" value="1"/>
</dbReference>
<evidence type="ECO:0000259" key="13">
    <source>
        <dbReference type="Pfam" id="PF22613"/>
    </source>
</evidence>
<comment type="cofactor">
    <cofactor evidence="1 9">
        <name>thiamine diphosphate</name>
        <dbReference type="ChEBI" id="CHEBI:58937"/>
    </cofactor>
</comment>
<comment type="caution">
    <text evidence="14">The sequence shown here is derived from an EMBL/GenBank/DDBJ whole genome shotgun (WGS) entry which is preliminary data.</text>
</comment>
<dbReference type="InterPro" id="IPR041621">
    <property type="entry name" value="PDH_E1_M"/>
</dbReference>
<keyword evidence="10" id="KW-0460">Magnesium</keyword>
<dbReference type="SUPFAM" id="SSF52518">
    <property type="entry name" value="Thiamin diphosphate-binding fold (THDP-binding)"/>
    <property type="match status" value="2"/>
</dbReference>
<evidence type="ECO:0000256" key="8">
    <source>
        <dbReference type="ARBA" id="ARBA00051231"/>
    </source>
</evidence>
<feature type="domain" description="Transketolase-like C-terminal" evidence="13">
    <location>
        <begin position="709"/>
        <end position="842"/>
    </location>
</feature>
<keyword evidence="5 9" id="KW-0560">Oxidoreductase</keyword>
<dbReference type="SUPFAM" id="SSF52922">
    <property type="entry name" value="TK C-terminal domain-like"/>
    <property type="match status" value="1"/>
</dbReference>
<dbReference type="PANTHER" id="PTHR43825:SF3">
    <property type="entry name" value="PYRUVATE DEHYDROGENASE E1 COMPONENT"/>
    <property type="match status" value="1"/>
</dbReference>
<comment type="cofactor">
    <cofactor evidence="10">
        <name>Mg(2+)</name>
        <dbReference type="ChEBI" id="CHEBI:18420"/>
    </cofactor>
</comment>
<dbReference type="InterPro" id="IPR035807">
    <property type="entry name" value="PDC_E1_N"/>
</dbReference>
<sequence>MKDTPNDIDPVESQEWQEAIEDVILRDGPDRAHFLLDKAVQQARAAGARLPFSATTPYQNTISPDDEVDVPGDYGMEWRIRTINRWNAMATVVRANKSTDGIGGHIASFASSAALYDVGLNHFWRARSTMHGGDLVFFQGHVVPGIYARSFMEGRLSEEDLLSFRQEVNGKGLSSYPHPWLMPDYWQFPTVSMGLGPMMAIYQARFMKYLHNRGLIDAGDRKVWAFLGDGEMDEPESLGAINLAAREGLDNLVFVVNCNLQRLDGPVRGNGKIVQELEGAFRGSGWEVIKLLWGRGWDDLLERDTSGKLRQLMDETIDGDYQTFKSKDGAYIREHFFGKYPETAKLVEDWTDDEIWSLRRGGHDIKKVYNAYRRATQADGQPTCILVKTVKGYGMGTAGEGQNIAHQSKKMQVDQLKAMRDRFKIPIDDADLDKVPFVTLNNAQKSYLTERRKELGGEFPKRHSEAPKLDVPALDKFKGQLESTGEREISTTMAFVRILTTLLRDKTIGKYVVPIVPDESRTFGMEGLFRSAGIYNPLGQNYTPQDADQMMFYKESKDGQVLQEGINEAGSMADWIAAATSYSTHGVPMIPFYIFYSMFGFQRIGDFAWAAGDSRARGFLLGGTAGRTTLNGEGLQHEDGHSHVLASTIPNCISYDPTFSYEVAVIVQHGLKRMYQDQEDVYFYLTLMNENYAHPEMPTGAEEGIIRGLHRIQKTSRPGKKHVNLIGSGTILMQAIRAAEMLKDDFGISSDIWSATSFNELARDGQDALRHNRLNPLAEERVPYVTQQLQNAKGPVIAATDYMKNYAEQIRAFVPGRYTVLGTDGYGRSDSRENLRRFFEVDANHIAAAAMVDLFREGAVSEKDVEAALKKYDIDGGKPNPRLS</sequence>
<evidence type="ECO:0000259" key="11">
    <source>
        <dbReference type="Pfam" id="PF00456"/>
    </source>
</evidence>
<proteinExistence type="predicted"/>
<dbReference type="GO" id="GO:0004739">
    <property type="term" value="F:pyruvate dehydrogenase (acetyl-transferring) activity"/>
    <property type="evidence" value="ECO:0007669"/>
    <property type="project" value="UniProtKB-EC"/>
</dbReference>
<evidence type="ECO:0000256" key="5">
    <source>
        <dbReference type="ARBA" id="ARBA00023002"/>
    </source>
</evidence>
<feature type="domain" description="Pyruvate dehydrogenase E1 component middle" evidence="12">
    <location>
        <begin position="470"/>
        <end position="695"/>
    </location>
</feature>
<dbReference type="OrthoDB" id="9773339at2"/>
<dbReference type="InterPro" id="IPR029061">
    <property type="entry name" value="THDP-binding"/>
</dbReference>
<accession>X7F2Z4</accession>
<dbReference type="CDD" id="cd02017">
    <property type="entry name" value="TPP_E1_EcPDC_like"/>
    <property type="match status" value="1"/>
</dbReference>
<dbReference type="Gene3D" id="3.40.50.970">
    <property type="match status" value="2"/>
</dbReference>
<evidence type="ECO:0000256" key="4">
    <source>
        <dbReference type="ARBA" id="ARBA00017172"/>
    </source>
</evidence>
<dbReference type="InterPro" id="IPR005474">
    <property type="entry name" value="Transketolase_N"/>
</dbReference>
<evidence type="ECO:0000256" key="3">
    <source>
        <dbReference type="ARBA" id="ARBA00012281"/>
    </source>
</evidence>
<dbReference type="InterPro" id="IPR051157">
    <property type="entry name" value="PDH/Transketolase"/>
</dbReference>
<dbReference type="Proteomes" id="UP000023430">
    <property type="component" value="Unassembled WGS sequence"/>
</dbReference>
<protein>
    <recommendedName>
        <fullName evidence="4 9">Pyruvate dehydrogenase E1 component</fullName>
        <ecNumber evidence="3 9">1.2.4.1</ecNumber>
    </recommendedName>
</protein>
<comment type="catalytic activity">
    <reaction evidence="8 9">
        <text>N(6)-[(R)-lipoyl]-L-lysyl-[protein] + pyruvate + H(+) = N(6)-[(R)-S(8)-acetyldihydrolipoyl]-L-lysyl-[protein] + CO2</text>
        <dbReference type="Rhea" id="RHEA:19189"/>
        <dbReference type="Rhea" id="RHEA-COMP:10474"/>
        <dbReference type="Rhea" id="RHEA-COMP:10478"/>
        <dbReference type="ChEBI" id="CHEBI:15361"/>
        <dbReference type="ChEBI" id="CHEBI:15378"/>
        <dbReference type="ChEBI" id="CHEBI:16526"/>
        <dbReference type="ChEBI" id="CHEBI:83099"/>
        <dbReference type="ChEBI" id="CHEBI:83111"/>
        <dbReference type="EC" id="1.2.4.1"/>
    </reaction>
</comment>
<dbReference type="RefSeq" id="WP_043774235.1">
    <property type="nucleotide sequence ID" value="NZ_JAME01000041.1"/>
</dbReference>
<dbReference type="EC" id="1.2.4.1" evidence="3 9"/>
<feature type="binding site" evidence="10">
    <location>
        <position position="229"/>
    </location>
    <ligand>
        <name>Mg(2+)</name>
        <dbReference type="ChEBI" id="CHEBI:18420"/>
    </ligand>
</feature>
<evidence type="ECO:0000256" key="2">
    <source>
        <dbReference type="ARBA" id="ARBA00003157"/>
    </source>
</evidence>
<evidence type="ECO:0000256" key="1">
    <source>
        <dbReference type="ARBA" id="ARBA00001964"/>
    </source>
</evidence>
<dbReference type="EMBL" id="JAME01000041">
    <property type="protein sequence ID" value="ETX27088.1"/>
    <property type="molecule type" value="Genomic_DNA"/>
</dbReference>
<evidence type="ECO:0000256" key="6">
    <source>
        <dbReference type="ARBA" id="ARBA00023052"/>
    </source>
</evidence>
<name>X7F2Z4_9RHOB</name>
<evidence type="ECO:0000256" key="10">
    <source>
        <dbReference type="PIRSR" id="PIRSR000156-1"/>
    </source>
</evidence>
<dbReference type="InterPro" id="IPR009014">
    <property type="entry name" value="Transketo_C/PFOR_II"/>
</dbReference>
<feature type="domain" description="Transketolase N-terminal" evidence="11">
    <location>
        <begin position="114"/>
        <end position="290"/>
    </location>
</feature>
<dbReference type="Gene3D" id="3.40.50.920">
    <property type="match status" value="1"/>
</dbReference>
<gene>
    <name evidence="14" type="primary">aceE</name>
    <name evidence="14" type="ORF">RISW2_16605</name>
</gene>
<evidence type="ECO:0000313" key="14">
    <source>
        <dbReference type="EMBL" id="ETX27088.1"/>
    </source>
</evidence>
<dbReference type="PIRSF" id="PIRSF000156">
    <property type="entry name" value="Pyruvate_dh_E1"/>
    <property type="match status" value="1"/>
</dbReference>
<evidence type="ECO:0000256" key="9">
    <source>
        <dbReference type="PIRNR" id="PIRNR000156"/>
    </source>
</evidence>
<dbReference type="FunFam" id="3.40.50.970:FF:000009">
    <property type="entry name" value="Pyruvate dehydrogenase E1 component"/>
    <property type="match status" value="1"/>
</dbReference>
<dbReference type="FunFam" id="3.40.50.970:FF:000011">
    <property type="entry name" value="Pyruvate dehydrogenase E1 component"/>
    <property type="match status" value="1"/>
</dbReference>
<evidence type="ECO:0000259" key="12">
    <source>
        <dbReference type="Pfam" id="PF17831"/>
    </source>
</evidence>
<feature type="binding site" evidence="10">
    <location>
        <position position="261"/>
    </location>
    <ligand>
        <name>Mg(2+)</name>
        <dbReference type="ChEBI" id="CHEBI:18420"/>
    </ligand>
</feature>
<organism evidence="14 15">
    <name type="scientific">Roseivivax isoporae LMG 25204</name>
    <dbReference type="NCBI Taxonomy" id="1449351"/>
    <lineage>
        <taxon>Bacteria</taxon>
        <taxon>Pseudomonadati</taxon>
        <taxon>Pseudomonadota</taxon>
        <taxon>Alphaproteobacteria</taxon>
        <taxon>Rhodobacterales</taxon>
        <taxon>Roseobacteraceae</taxon>
        <taxon>Roseivivax</taxon>
    </lineage>
</organism>
<evidence type="ECO:0000313" key="15">
    <source>
        <dbReference type="Proteomes" id="UP000023430"/>
    </source>
</evidence>
<dbReference type="Pfam" id="PF22613">
    <property type="entry name" value="Transketolase_C_1"/>
    <property type="match status" value="1"/>
</dbReference>
<dbReference type="PANTHER" id="PTHR43825">
    <property type="entry name" value="PYRUVATE DEHYDROGENASE E1 COMPONENT"/>
    <property type="match status" value="1"/>
</dbReference>
<dbReference type="GO" id="GO:0000287">
    <property type="term" value="F:magnesium ion binding"/>
    <property type="evidence" value="ECO:0007669"/>
    <property type="project" value="UniProtKB-ARBA"/>
</dbReference>
<dbReference type="Pfam" id="PF17831">
    <property type="entry name" value="PDH_E1_M"/>
    <property type="match status" value="1"/>
</dbReference>
<dbReference type="AlphaFoldDB" id="X7F2Z4"/>
<dbReference type="InterPro" id="IPR004660">
    <property type="entry name" value="PDH_E1"/>
</dbReference>
<keyword evidence="7 9" id="KW-0670">Pyruvate</keyword>
<comment type="function">
    <text evidence="2 9">Component of the pyruvate dehydrogenase (PDH) complex, that catalyzes the overall conversion of pyruvate to acetyl-CoA and CO(2).</text>
</comment>
<keyword evidence="6 9" id="KW-0786">Thiamine pyrophosphate</keyword>
<dbReference type="PATRIC" id="fig|1449351.3.peg.4004"/>
<dbReference type="NCBIfam" id="TIGR00759">
    <property type="entry name" value="aceE"/>
    <property type="match status" value="1"/>
</dbReference>
<dbReference type="InterPro" id="IPR055152">
    <property type="entry name" value="Transketolase-like_C_2"/>
</dbReference>
<keyword evidence="10" id="KW-0479">Metal-binding</keyword>